<dbReference type="Proteomes" id="UP000324222">
    <property type="component" value="Unassembled WGS sequence"/>
</dbReference>
<comment type="caution">
    <text evidence="2">The sequence shown here is derived from an EMBL/GenBank/DDBJ whole genome shotgun (WGS) entry which is preliminary data.</text>
</comment>
<keyword evidence="3" id="KW-1185">Reference proteome</keyword>
<evidence type="ECO:0000313" key="3">
    <source>
        <dbReference type="Proteomes" id="UP000324222"/>
    </source>
</evidence>
<evidence type="ECO:0000256" key="1">
    <source>
        <dbReference type="SAM" id="MobiDB-lite"/>
    </source>
</evidence>
<reference evidence="2 3" key="1">
    <citation type="submission" date="2019-05" db="EMBL/GenBank/DDBJ databases">
        <title>Another draft genome of Portunus trituberculatus and its Hox gene families provides insights of decapod evolution.</title>
        <authorList>
            <person name="Jeong J.-H."/>
            <person name="Song I."/>
            <person name="Kim S."/>
            <person name="Choi T."/>
            <person name="Kim D."/>
            <person name="Ryu S."/>
            <person name="Kim W."/>
        </authorList>
    </citation>
    <scope>NUCLEOTIDE SEQUENCE [LARGE SCALE GENOMIC DNA]</scope>
    <source>
        <tissue evidence="2">Muscle</tissue>
    </source>
</reference>
<feature type="region of interest" description="Disordered" evidence="1">
    <location>
        <begin position="1"/>
        <end position="38"/>
    </location>
</feature>
<name>A0A5B7H7B1_PORTR</name>
<dbReference type="AlphaFoldDB" id="A0A5B7H7B1"/>
<protein>
    <submittedName>
        <fullName evidence="2">Uncharacterized protein</fullName>
    </submittedName>
</protein>
<sequence length="85" mass="8554">MLSVHRAGRREAVSHLGVPQRPAGEAHRGETASQGPGVVWGGAEVVQGLMNSRGNNGGDERGGVPACGEVWEAACGQVPGVSVGV</sequence>
<proteinExistence type="predicted"/>
<organism evidence="2 3">
    <name type="scientific">Portunus trituberculatus</name>
    <name type="common">Swimming crab</name>
    <name type="synonym">Neptunus trituberculatus</name>
    <dbReference type="NCBI Taxonomy" id="210409"/>
    <lineage>
        <taxon>Eukaryota</taxon>
        <taxon>Metazoa</taxon>
        <taxon>Ecdysozoa</taxon>
        <taxon>Arthropoda</taxon>
        <taxon>Crustacea</taxon>
        <taxon>Multicrustacea</taxon>
        <taxon>Malacostraca</taxon>
        <taxon>Eumalacostraca</taxon>
        <taxon>Eucarida</taxon>
        <taxon>Decapoda</taxon>
        <taxon>Pleocyemata</taxon>
        <taxon>Brachyura</taxon>
        <taxon>Eubrachyura</taxon>
        <taxon>Portunoidea</taxon>
        <taxon>Portunidae</taxon>
        <taxon>Portuninae</taxon>
        <taxon>Portunus</taxon>
    </lineage>
</organism>
<evidence type="ECO:0000313" key="2">
    <source>
        <dbReference type="EMBL" id="MPC65535.1"/>
    </source>
</evidence>
<accession>A0A5B7H7B1</accession>
<gene>
    <name evidence="2" type="ORF">E2C01_059672</name>
</gene>
<dbReference type="EMBL" id="VSRR010023489">
    <property type="protein sequence ID" value="MPC65535.1"/>
    <property type="molecule type" value="Genomic_DNA"/>
</dbReference>